<evidence type="ECO:0000313" key="2">
    <source>
        <dbReference type="EMBL" id="RAI30465.1"/>
    </source>
</evidence>
<proteinExistence type="predicted"/>
<dbReference type="EMBL" id="NPEU01000611">
    <property type="protein sequence ID" value="RAI30465.1"/>
    <property type="molecule type" value="Genomic_DNA"/>
</dbReference>
<accession>A0A327JY06</accession>
<evidence type="ECO:0000256" key="1">
    <source>
        <dbReference type="SAM" id="MobiDB-lite"/>
    </source>
</evidence>
<comment type="caution">
    <text evidence="2">The sequence shown here is derived from an EMBL/GenBank/DDBJ whole genome shotgun (WGS) entry which is preliminary data.</text>
</comment>
<reference evidence="2 3" key="1">
    <citation type="submission" date="2017-07" db="EMBL/GenBank/DDBJ databases">
        <title>Draft Genome Sequences of Select Purple Nonsulfur Bacteria.</title>
        <authorList>
            <person name="Lasarre B."/>
            <person name="Mckinlay J.B."/>
        </authorList>
    </citation>
    <scope>NUCLEOTIDE SEQUENCE [LARGE SCALE GENOMIC DNA]</scope>
    <source>
        <strain evidence="2 3">DSM 11907</strain>
    </source>
</reference>
<feature type="region of interest" description="Disordered" evidence="1">
    <location>
        <begin position="97"/>
        <end position="121"/>
    </location>
</feature>
<dbReference type="AlphaFoldDB" id="A0A327JY06"/>
<gene>
    <name evidence="2" type="ORF">CH338_27605</name>
</gene>
<name>A0A327JY06_9BRAD</name>
<evidence type="ECO:0000313" key="3">
    <source>
        <dbReference type="Proteomes" id="UP000248863"/>
    </source>
</evidence>
<organism evidence="2 3">
    <name type="scientific">Rhodoplanes elegans</name>
    <dbReference type="NCBI Taxonomy" id="29408"/>
    <lineage>
        <taxon>Bacteria</taxon>
        <taxon>Pseudomonadati</taxon>
        <taxon>Pseudomonadota</taxon>
        <taxon>Alphaproteobacteria</taxon>
        <taxon>Hyphomicrobiales</taxon>
        <taxon>Nitrobacteraceae</taxon>
        <taxon>Rhodoplanes</taxon>
    </lineage>
</organism>
<sequence length="141" mass="15262">MMEGSQVTTKRRRRVDDLAHDPVVRDGDAITFPLTLMDGKTVYLGGDDSFTGAVLTAAVIEAGRRSGMLMDQHEETKAVDTTDQAYAAYNAQLQDAWRRPAGTPAAQPPAPAPVADGGSDHVEAAYRAYDARLQDAWRTGR</sequence>
<keyword evidence="3" id="KW-1185">Reference proteome</keyword>
<protein>
    <submittedName>
        <fullName evidence="2">Uncharacterized protein</fullName>
    </submittedName>
</protein>
<dbReference type="Proteomes" id="UP000248863">
    <property type="component" value="Unassembled WGS sequence"/>
</dbReference>